<comment type="caution">
    <text evidence="2">The sequence shown here is derived from an EMBL/GenBank/DDBJ whole genome shotgun (WGS) entry which is preliminary data.</text>
</comment>
<dbReference type="Proteomes" id="UP001285441">
    <property type="component" value="Unassembled WGS sequence"/>
</dbReference>
<reference evidence="2" key="2">
    <citation type="submission" date="2023-06" db="EMBL/GenBank/DDBJ databases">
        <authorList>
            <consortium name="Lawrence Berkeley National Laboratory"/>
            <person name="Haridas S."/>
            <person name="Hensen N."/>
            <person name="Bonometti L."/>
            <person name="Westerberg I."/>
            <person name="Brannstrom I.O."/>
            <person name="Guillou S."/>
            <person name="Cros-Aarteil S."/>
            <person name="Calhoun S."/>
            <person name="Kuo A."/>
            <person name="Mondo S."/>
            <person name="Pangilinan J."/>
            <person name="Riley R."/>
            <person name="LaButti K."/>
            <person name="Andreopoulos B."/>
            <person name="Lipzen A."/>
            <person name="Chen C."/>
            <person name="Yanf M."/>
            <person name="Daum C."/>
            <person name="Ng V."/>
            <person name="Clum A."/>
            <person name="Steindorff A."/>
            <person name="Ohm R."/>
            <person name="Martin F."/>
            <person name="Silar P."/>
            <person name="Natvig D."/>
            <person name="Lalanne C."/>
            <person name="Gautier V."/>
            <person name="Ament-velasquez S.L."/>
            <person name="Kruys A."/>
            <person name="Hutchinson M.I."/>
            <person name="Powell A.J."/>
            <person name="Barry K."/>
            <person name="Miller A.N."/>
            <person name="Grigoriev I.V."/>
            <person name="Debuchy R."/>
            <person name="Gladieux P."/>
            <person name="Thoren M.H."/>
            <person name="Johannesson H."/>
        </authorList>
    </citation>
    <scope>NUCLEOTIDE SEQUENCE</scope>
    <source>
        <strain evidence="2">CBS 232.78</strain>
    </source>
</reference>
<evidence type="ECO:0000313" key="2">
    <source>
        <dbReference type="EMBL" id="KAK3372655.1"/>
    </source>
</evidence>
<keyword evidence="1" id="KW-1133">Transmembrane helix</keyword>
<proteinExistence type="predicted"/>
<keyword evidence="1" id="KW-0812">Transmembrane</keyword>
<evidence type="ECO:0000313" key="3">
    <source>
        <dbReference type="Proteomes" id="UP001285441"/>
    </source>
</evidence>
<dbReference type="AlphaFoldDB" id="A0AAE0KAI0"/>
<gene>
    <name evidence="2" type="ORF">B0H63DRAFT_453962</name>
</gene>
<dbReference type="EMBL" id="JAULSW010000008">
    <property type="protein sequence ID" value="KAK3372655.1"/>
    <property type="molecule type" value="Genomic_DNA"/>
</dbReference>
<reference evidence="2" key="1">
    <citation type="journal article" date="2023" name="Mol. Phylogenet. Evol.">
        <title>Genome-scale phylogeny and comparative genomics of the fungal order Sordariales.</title>
        <authorList>
            <person name="Hensen N."/>
            <person name="Bonometti L."/>
            <person name="Westerberg I."/>
            <person name="Brannstrom I.O."/>
            <person name="Guillou S."/>
            <person name="Cros-Aarteil S."/>
            <person name="Calhoun S."/>
            <person name="Haridas S."/>
            <person name="Kuo A."/>
            <person name="Mondo S."/>
            <person name="Pangilinan J."/>
            <person name="Riley R."/>
            <person name="LaButti K."/>
            <person name="Andreopoulos B."/>
            <person name="Lipzen A."/>
            <person name="Chen C."/>
            <person name="Yan M."/>
            <person name="Daum C."/>
            <person name="Ng V."/>
            <person name="Clum A."/>
            <person name="Steindorff A."/>
            <person name="Ohm R.A."/>
            <person name="Martin F."/>
            <person name="Silar P."/>
            <person name="Natvig D.O."/>
            <person name="Lalanne C."/>
            <person name="Gautier V."/>
            <person name="Ament-Velasquez S.L."/>
            <person name="Kruys A."/>
            <person name="Hutchinson M.I."/>
            <person name="Powell A.J."/>
            <person name="Barry K."/>
            <person name="Miller A.N."/>
            <person name="Grigoriev I.V."/>
            <person name="Debuchy R."/>
            <person name="Gladieux P."/>
            <person name="Hiltunen Thoren M."/>
            <person name="Johannesson H."/>
        </authorList>
    </citation>
    <scope>NUCLEOTIDE SEQUENCE</scope>
    <source>
        <strain evidence="2">CBS 232.78</strain>
    </source>
</reference>
<feature type="transmembrane region" description="Helical" evidence="1">
    <location>
        <begin position="164"/>
        <end position="184"/>
    </location>
</feature>
<protein>
    <submittedName>
        <fullName evidence="2">Uncharacterized protein</fullName>
    </submittedName>
</protein>
<keyword evidence="1" id="KW-0472">Membrane</keyword>
<name>A0AAE0KAI0_9PEZI</name>
<accession>A0AAE0KAI0</accession>
<sequence length="239" mass="25892">MSSTNSGYIRVGLNLGTREEDVDTGKAGGDNVPGDGTLEEVIGDYGDDAALVLAARARRSLSCYGVQTRHTTIGMPIPAYSSTVPNPKDVFDKIEFRPQAIRATIAGAKMEVALNIWVGNYHDLAQVLRLPVSMALQAVDAMTQVRMPGGQAEDKLKTEKKKELILTIMTAVLCVVPFVGELLMPAEVAVGTTALLESVLLPSSCGLRTMENVYGWCTRSFTLATLYKGFEYVLRQMDI</sequence>
<organism evidence="2 3">
    <name type="scientific">Podospora didyma</name>
    <dbReference type="NCBI Taxonomy" id="330526"/>
    <lineage>
        <taxon>Eukaryota</taxon>
        <taxon>Fungi</taxon>
        <taxon>Dikarya</taxon>
        <taxon>Ascomycota</taxon>
        <taxon>Pezizomycotina</taxon>
        <taxon>Sordariomycetes</taxon>
        <taxon>Sordariomycetidae</taxon>
        <taxon>Sordariales</taxon>
        <taxon>Podosporaceae</taxon>
        <taxon>Podospora</taxon>
    </lineage>
</organism>
<evidence type="ECO:0000256" key="1">
    <source>
        <dbReference type="SAM" id="Phobius"/>
    </source>
</evidence>
<keyword evidence="3" id="KW-1185">Reference proteome</keyword>